<organism evidence="1 2">
    <name type="scientific">Boletus reticuloceps</name>
    <dbReference type="NCBI Taxonomy" id="495285"/>
    <lineage>
        <taxon>Eukaryota</taxon>
        <taxon>Fungi</taxon>
        <taxon>Dikarya</taxon>
        <taxon>Basidiomycota</taxon>
        <taxon>Agaricomycotina</taxon>
        <taxon>Agaricomycetes</taxon>
        <taxon>Agaricomycetidae</taxon>
        <taxon>Boletales</taxon>
        <taxon>Boletineae</taxon>
        <taxon>Boletaceae</taxon>
        <taxon>Boletoideae</taxon>
        <taxon>Boletus</taxon>
    </lineage>
</organism>
<evidence type="ECO:0000313" key="1">
    <source>
        <dbReference type="EMBL" id="KAG6376656.1"/>
    </source>
</evidence>
<proteinExistence type="predicted"/>
<name>A0A8I3ABI4_9AGAM</name>
<dbReference type="Proteomes" id="UP000683000">
    <property type="component" value="Unassembled WGS sequence"/>
</dbReference>
<protein>
    <submittedName>
        <fullName evidence="1">Uncharacterized protein</fullName>
    </submittedName>
</protein>
<accession>A0A8I3ABI4</accession>
<sequence>MVKENLAEYCALTDEAKAKLVEEFADFRVMKTVGTHISGRSKISHVTHTLKAVENKLDNLKCCMGVKTLFYTTRGTADLPLQGIAYCTKGVAGFMSSMMELNTGTIIGKVEGQNALT</sequence>
<gene>
    <name evidence="1" type="ORF">JVT61DRAFT_1647</name>
</gene>
<evidence type="ECO:0000313" key="2">
    <source>
        <dbReference type="Proteomes" id="UP000683000"/>
    </source>
</evidence>
<dbReference type="AlphaFoldDB" id="A0A8I3ABI4"/>
<keyword evidence="2" id="KW-1185">Reference proteome</keyword>
<dbReference type="OrthoDB" id="2679589at2759"/>
<comment type="caution">
    <text evidence="1">The sequence shown here is derived from an EMBL/GenBank/DDBJ whole genome shotgun (WGS) entry which is preliminary data.</text>
</comment>
<dbReference type="EMBL" id="JAGFBS010000011">
    <property type="protein sequence ID" value="KAG6376656.1"/>
    <property type="molecule type" value="Genomic_DNA"/>
</dbReference>
<reference evidence="1" key="1">
    <citation type="submission" date="2021-03" db="EMBL/GenBank/DDBJ databases">
        <title>Evolutionary innovations through gain and loss of genes in the ectomycorrhizal Boletales.</title>
        <authorList>
            <person name="Wu G."/>
            <person name="Miyauchi S."/>
            <person name="Morin E."/>
            <person name="Yang Z.-L."/>
            <person name="Xu J."/>
            <person name="Martin F.M."/>
        </authorList>
    </citation>
    <scope>NUCLEOTIDE SEQUENCE</scope>
    <source>
        <strain evidence="1">BR01</strain>
    </source>
</reference>